<name>A0A1S1NCF6_9MYCO</name>
<evidence type="ECO:0000313" key="4">
    <source>
        <dbReference type="Proteomes" id="UP000179734"/>
    </source>
</evidence>
<sequence length="112" mass="11644">MTKRPKATVPLLVSGIALSTALLGACSVHAEITKEMPKEKLASMTKEALEKQAGQKAQSVVCEGAIPAKVGATQRCVLTAMDGTKIGVTDTVTSVDGSDIRLDFVADDKAMP</sequence>
<dbReference type="Pfam" id="PF14230">
    <property type="entry name" value="DUF4333"/>
    <property type="match status" value="1"/>
</dbReference>
<protein>
    <recommendedName>
        <fullName evidence="2">DUF4333 domain-containing protein</fullName>
    </recommendedName>
</protein>
<keyword evidence="1" id="KW-0732">Signal</keyword>
<accession>A0A1S1NCF6</accession>
<feature type="signal peptide" evidence="1">
    <location>
        <begin position="1"/>
        <end position="30"/>
    </location>
</feature>
<feature type="domain" description="DUF4333" evidence="2">
    <location>
        <begin position="22"/>
        <end position="97"/>
    </location>
</feature>
<keyword evidence="4" id="KW-1185">Reference proteome</keyword>
<dbReference type="Proteomes" id="UP000179734">
    <property type="component" value="Unassembled WGS sequence"/>
</dbReference>
<proteinExistence type="predicted"/>
<reference evidence="3 4" key="1">
    <citation type="submission" date="2016-10" db="EMBL/GenBank/DDBJ databases">
        <title>Genome sequence of Mycobacterium talmonii.</title>
        <authorList>
            <person name="Greninger A.L."/>
            <person name="Elliott B."/>
            <person name="Vasireddy S."/>
            <person name="Vasireddy R."/>
        </authorList>
    </citation>
    <scope>NUCLEOTIDE SEQUENCE [LARGE SCALE GENOMIC DNA]</scope>
    <source>
        <strain evidence="4">NE-TNMC-100812</strain>
    </source>
</reference>
<feature type="chain" id="PRO_5010331120" description="DUF4333 domain-containing protein" evidence="1">
    <location>
        <begin position="31"/>
        <end position="112"/>
    </location>
</feature>
<dbReference type="AlphaFoldDB" id="A0A1S1NCF6"/>
<comment type="caution">
    <text evidence="3">The sequence shown here is derived from an EMBL/GenBank/DDBJ whole genome shotgun (WGS) entry which is preliminary data.</text>
</comment>
<evidence type="ECO:0000256" key="1">
    <source>
        <dbReference type="SAM" id="SignalP"/>
    </source>
</evidence>
<gene>
    <name evidence="3" type="ORF">BKN37_15365</name>
</gene>
<evidence type="ECO:0000259" key="2">
    <source>
        <dbReference type="Pfam" id="PF14230"/>
    </source>
</evidence>
<evidence type="ECO:0000313" key="3">
    <source>
        <dbReference type="EMBL" id="OHV03068.1"/>
    </source>
</evidence>
<dbReference type="InterPro" id="IPR025637">
    <property type="entry name" value="DUF4333"/>
</dbReference>
<dbReference type="EMBL" id="MLQM01000082">
    <property type="protein sequence ID" value="OHV03068.1"/>
    <property type="molecule type" value="Genomic_DNA"/>
</dbReference>
<organism evidence="3 4">
    <name type="scientific">Mycobacterium talmoniae</name>
    <dbReference type="NCBI Taxonomy" id="1858794"/>
    <lineage>
        <taxon>Bacteria</taxon>
        <taxon>Bacillati</taxon>
        <taxon>Actinomycetota</taxon>
        <taxon>Actinomycetes</taxon>
        <taxon>Mycobacteriales</taxon>
        <taxon>Mycobacteriaceae</taxon>
        <taxon>Mycobacterium</taxon>
    </lineage>
</organism>
<dbReference type="RefSeq" id="WP_071027336.1">
    <property type="nucleotide sequence ID" value="NZ_MLQM01000082.1"/>
</dbReference>
<dbReference type="PROSITE" id="PS51257">
    <property type="entry name" value="PROKAR_LIPOPROTEIN"/>
    <property type="match status" value="1"/>
</dbReference>